<dbReference type="AlphaFoldDB" id="A0A927R7Y9"/>
<evidence type="ECO:0000256" key="1">
    <source>
        <dbReference type="SAM" id="MobiDB-lite"/>
    </source>
</evidence>
<name>A0A927R7Y9_9ACTN</name>
<feature type="region of interest" description="Disordered" evidence="1">
    <location>
        <begin position="80"/>
        <end position="228"/>
    </location>
</feature>
<evidence type="ECO:0000313" key="3">
    <source>
        <dbReference type="Proteomes" id="UP000638648"/>
    </source>
</evidence>
<keyword evidence="3" id="KW-1185">Reference proteome</keyword>
<feature type="compositionally biased region" description="Pro residues" evidence="1">
    <location>
        <begin position="34"/>
        <end position="43"/>
    </location>
</feature>
<reference evidence="2" key="1">
    <citation type="submission" date="2020-10" db="EMBL/GenBank/DDBJ databases">
        <title>Sequencing the genomes of 1000 actinobacteria strains.</title>
        <authorList>
            <person name="Klenk H.-P."/>
        </authorList>
    </citation>
    <scope>NUCLEOTIDE SEQUENCE</scope>
    <source>
        <strain evidence="2">DSM 45354</strain>
    </source>
</reference>
<feature type="compositionally biased region" description="Basic residues" evidence="1">
    <location>
        <begin position="144"/>
        <end position="160"/>
    </location>
</feature>
<proteinExistence type="predicted"/>
<feature type="compositionally biased region" description="Polar residues" evidence="1">
    <location>
        <begin position="133"/>
        <end position="143"/>
    </location>
</feature>
<organism evidence="2 3">
    <name type="scientific">Actinopolymorpha pittospori</name>
    <dbReference type="NCBI Taxonomy" id="648752"/>
    <lineage>
        <taxon>Bacteria</taxon>
        <taxon>Bacillati</taxon>
        <taxon>Actinomycetota</taxon>
        <taxon>Actinomycetes</taxon>
        <taxon>Propionibacteriales</taxon>
        <taxon>Actinopolymorphaceae</taxon>
        <taxon>Actinopolymorpha</taxon>
    </lineage>
</organism>
<protein>
    <submittedName>
        <fullName evidence="2">Uncharacterized protein</fullName>
    </submittedName>
</protein>
<dbReference type="Proteomes" id="UP000638648">
    <property type="component" value="Unassembled WGS sequence"/>
</dbReference>
<feature type="compositionally biased region" description="Polar residues" evidence="1">
    <location>
        <begin position="199"/>
        <end position="213"/>
    </location>
</feature>
<comment type="caution">
    <text evidence="2">The sequence shown here is derived from an EMBL/GenBank/DDBJ whole genome shotgun (WGS) entry which is preliminary data.</text>
</comment>
<sequence length="228" mass="25376">MALIVALCCSLLGSFFRRQLGQLHKYRLQLAPVRPPARSPAPGGPVGVPTMTPGPNWTHTRETRTAAPWWILRLDVPPQTVHQAPGAAVSTRTSGLRRPRQPSPFHDRGPRGASWCHRLDDPDRRRVPPRAAQSAQSADNQPLSRHRRSAPVHTARRRMPQKSAEPPHKLARPSKTSDRSRTYLAHSAGVATPRAALPKTNQRRSTYTSQHQPPASAEPRDHRRPAFT</sequence>
<feature type="region of interest" description="Disordered" evidence="1">
    <location>
        <begin position="34"/>
        <end position="61"/>
    </location>
</feature>
<gene>
    <name evidence="2" type="ORF">HEB94_001607</name>
</gene>
<accession>A0A927R7Y9</accession>
<dbReference type="EMBL" id="JADBEM010000001">
    <property type="protein sequence ID" value="MBE1604759.1"/>
    <property type="molecule type" value="Genomic_DNA"/>
</dbReference>
<feature type="compositionally biased region" description="Basic and acidic residues" evidence="1">
    <location>
        <begin position="117"/>
        <end position="126"/>
    </location>
</feature>
<evidence type="ECO:0000313" key="2">
    <source>
        <dbReference type="EMBL" id="MBE1604759.1"/>
    </source>
</evidence>